<evidence type="ECO:0000313" key="2">
    <source>
        <dbReference type="EMBL" id="EZH75893.1"/>
    </source>
</evidence>
<dbReference type="RefSeq" id="WP_034238692.1">
    <property type="nucleotide sequence ID" value="NZ_AQRA01000001.1"/>
</dbReference>
<evidence type="ECO:0000256" key="1">
    <source>
        <dbReference type="SAM" id="Phobius"/>
    </source>
</evidence>
<dbReference type="Proteomes" id="UP000023541">
    <property type="component" value="Unassembled WGS sequence"/>
</dbReference>
<name>A0A023C1U1_9FLAO</name>
<protein>
    <submittedName>
        <fullName evidence="2">Uncharacterized protein</fullName>
    </submittedName>
</protein>
<dbReference type="EMBL" id="AQRA01000001">
    <property type="protein sequence ID" value="EZH75893.1"/>
    <property type="molecule type" value="Genomic_DNA"/>
</dbReference>
<sequence>MNKEIKIYIGITTLMLIDLILYITFDISFRGNSVDRIILWVWFISTFYIVFKNIKRIWAKIYGGILIVLIGLSLLPMMIPFLTIIGFALVNQNSVKIDSEIQIRETSKSVIAKPYIYVLKNYWIFEREIGQTRYDFEINDEFFGIDDAKSIKRLPDSNDKKIWLEFEFYNGKVLREI</sequence>
<keyword evidence="1" id="KW-0812">Transmembrane</keyword>
<feature type="transmembrane region" description="Helical" evidence="1">
    <location>
        <begin position="7"/>
        <end position="25"/>
    </location>
</feature>
<reference evidence="2 3" key="1">
    <citation type="submission" date="2014-04" db="EMBL/GenBank/DDBJ databases">
        <title>Aquimarina sp. 22II-S11-z7 Genome Sequencing.</title>
        <authorList>
            <person name="Lai Q."/>
        </authorList>
    </citation>
    <scope>NUCLEOTIDE SEQUENCE [LARGE SCALE GENOMIC DNA]</scope>
    <source>
        <strain evidence="2 3">22II-S11-z7</strain>
    </source>
</reference>
<comment type="caution">
    <text evidence="2">The sequence shown here is derived from an EMBL/GenBank/DDBJ whole genome shotgun (WGS) entry which is preliminary data.</text>
</comment>
<evidence type="ECO:0000313" key="3">
    <source>
        <dbReference type="Proteomes" id="UP000023541"/>
    </source>
</evidence>
<dbReference type="AlphaFoldDB" id="A0A023C1U1"/>
<feature type="transmembrane region" description="Helical" evidence="1">
    <location>
        <begin position="66"/>
        <end position="90"/>
    </location>
</feature>
<organism evidence="2 3">
    <name type="scientific">Aquimarina atlantica</name>
    <dbReference type="NCBI Taxonomy" id="1317122"/>
    <lineage>
        <taxon>Bacteria</taxon>
        <taxon>Pseudomonadati</taxon>
        <taxon>Bacteroidota</taxon>
        <taxon>Flavobacteriia</taxon>
        <taxon>Flavobacteriales</taxon>
        <taxon>Flavobacteriaceae</taxon>
        <taxon>Aquimarina</taxon>
    </lineage>
</organism>
<proteinExistence type="predicted"/>
<keyword evidence="1" id="KW-0472">Membrane</keyword>
<feature type="transmembrane region" description="Helical" evidence="1">
    <location>
        <begin position="37"/>
        <end position="54"/>
    </location>
</feature>
<dbReference type="eggNOG" id="ENOG5033G4T">
    <property type="taxonomic scope" value="Bacteria"/>
</dbReference>
<gene>
    <name evidence="2" type="ORF">ATO12_03625</name>
</gene>
<keyword evidence="3" id="KW-1185">Reference proteome</keyword>
<dbReference type="OrthoDB" id="1163261at2"/>
<accession>A0A023C1U1</accession>
<dbReference type="STRING" id="1317122.ATO12_03625"/>
<keyword evidence="1" id="KW-1133">Transmembrane helix</keyword>